<dbReference type="AlphaFoldDB" id="A0AAD6QZX8"/>
<organism evidence="1 2">
    <name type="scientific">Populus alba x Populus x berolinensis</name>
    <dbReference type="NCBI Taxonomy" id="444605"/>
    <lineage>
        <taxon>Eukaryota</taxon>
        <taxon>Viridiplantae</taxon>
        <taxon>Streptophyta</taxon>
        <taxon>Embryophyta</taxon>
        <taxon>Tracheophyta</taxon>
        <taxon>Spermatophyta</taxon>
        <taxon>Magnoliopsida</taxon>
        <taxon>eudicotyledons</taxon>
        <taxon>Gunneridae</taxon>
        <taxon>Pentapetalae</taxon>
        <taxon>rosids</taxon>
        <taxon>fabids</taxon>
        <taxon>Malpighiales</taxon>
        <taxon>Salicaceae</taxon>
        <taxon>Saliceae</taxon>
        <taxon>Populus</taxon>
    </lineage>
</organism>
<protein>
    <submittedName>
        <fullName evidence="1">Uncharacterized protein</fullName>
    </submittedName>
</protein>
<sequence>MLVLKLENLFPSQPDTLQADRVKLILVKFIVDKWIALAYRFECSTS</sequence>
<proteinExistence type="predicted"/>
<comment type="caution">
    <text evidence="1">The sequence shown here is derived from an EMBL/GenBank/DDBJ whole genome shotgun (WGS) entry which is preliminary data.</text>
</comment>
<dbReference type="EMBL" id="JAQIZT010000004">
    <property type="protein sequence ID" value="KAJ6999803.1"/>
    <property type="molecule type" value="Genomic_DNA"/>
</dbReference>
<dbReference type="Proteomes" id="UP001164929">
    <property type="component" value="Chromosome 4"/>
</dbReference>
<gene>
    <name evidence="1" type="ORF">NC653_010526</name>
</gene>
<evidence type="ECO:0000313" key="1">
    <source>
        <dbReference type="EMBL" id="KAJ6999803.1"/>
    </source>
</evidence>
<accession>A0AAD6QZX8</accession>
<name>A0AAD6QZX8_9ROSI</name>
<evidence type="ECO:0000313" key="2">
    <source>
        <dbReference type="Proteomes" id="UP001164929"/>
    </source>
</evidence>
<reference evidence="1 2" key="1">
    <citation type="journal article" date="2023" name="Mol. Ecol. Resour.">
        <title>Chromosome-level genome assembly of a triploid poplar Populus alba 'Berolinensis'.</title>
        <authorList>
            <person name="Chen S."/>
            <person name="Yu Y."/>
            <person name="Wang X."/>
            <person name="Wang S."/>
            <person name="Zhang T."/>
            <person name="Zhou Y."/>
            <person name="He R."/>
            <person name="Meng N."/>
            <person name="Wang Y."/>
            <person name="Liu W."/>
            <person name="Liu Z."/>
            <person name="Liu J."/>
            <person name="Guo Q."/>
            <person name="Huang H."/>
            <person name="Sederoff R.R."/>
            <person name="Wang G."/>
            <person name="Qu G."/>
            <person name="Chen S."/>
        </authorList>
    </citation>
    <scope>NUCLEOTIDE SEQUENCE [LARGE SCALE GENOMIC DNA]</scope>
    <source>
        <strain evidence="1">SC-2020</strain>
    </source>
</reference>
<keyword evidence="2" id="KW-1185">Reference proteome</keyword>